<feature type="transmembrane region" description="Helical" evidence="6">
    <location>
        <begin position="119"/>
        <end position="139"/>
    </location>
</feature>
<gene>
    <name evidence="7" type="ORF">SMTD_LOCUS11919</name>
</gene>
<evidence type="ECO:0000313" key="8">
    <source>
        <dbReference type="Proteomes" id="UP000269396"/>
    </source>
</evidence>
<comment type="similarity">
    <text evidence="2 6">Belongs to the YIP1 family.</text>
</comment>
<organism evidence="7 8">
    <name type="scientific">Schistosoma mattheei</name>
    <dbReference type="NCBI Taxonomy" id="31246"/>
    <lineage>
        <taxon>Eukaryota</taxon>
        <taxon>Metazoa</taxon>
        <taxon>Spiralia</taxon>
        <taxon>Lophotrochozoa</taxon>
        <taxon>Platyhelminthes</taxon>
        <taxon>Trematoda</taxon>
        <taxon>Digenea</taxon>
        <taxon>Strigeidida</taxon>
        <taxon>Schistosomatoidea</taxon>
        <taxon>Schistosomatidae</taxon>
        <taxon>Schistosoma</taxon>
    </lineage>
</organism>
<evidence type="ECO:0000256" key="3">
    <source>
        <dbReference type="ARBA" id="ARBA00022692"/>
    </source>
</evidence>
<comment type="subcellular location">
    <subcellularLocation>
        <location evidence="6">Golgi apparatus membrane</location>
        <topology evidence="6">Multi-pass membrane protein</topology>
    </subcellularLocation>
    <subcellularLocation>
        <location evidence="1">Membrane</location>
        <topology evidence="1">Multi-pass membrane protein</topology>
    </subcellularLocation>
</comment>
<keyword evidence="4 6" id="KW-1133">Transmembrane helix</keyword>
<evidence type="ECO:0000313" key="7">
    <source>
        <dbReference type="EMBL" id="VDP59588.1"/>
    </source>
</evidence>
<evidence type="ECO:0000256" key="5">
    <source>
        <dbReference type="ARBA" id="ARBA00023136"/>
    </source>
</evidence>
<keyword evidence="5 6" id="KW-0472">Membrane</keyword>
<keyword evidence="8" id="KW-1185">Reference proteome</keyword>
<comment type="caution">
    <text evidence="6">Lacks conserved residue(s) required for the propagation of feature annotation.</text>
</comment>
<feature type="transmembrane region" description="Helical" evidence="6">
    <location>
        <begin position="86"/>
        <end position="107"/>
    </location>
</feature>
<dbReference type="InterPro" id="IPR006977">
    <property type="entry name" value="Yip1_dom"/>
</dbReference>
<dbReference type="GO" id="GO:0000139">
    <property type="term" value="C:Golgi membrane"/>
    <property type="evidence" value="ECO:0007669"/>
    <property type="project" value="UniProtKB-SubCell"/>
</dbReference>
<sequence>MGSVLLEGHISDNGQYTGDNLTLLDEPIRDTIVKNNCIYNVLSSLDQPALLVKRDLWGPLVLCLIMSALLHSSSNSESSGHGGPEFAQVFIIFWLGSAVVTLNSKLLGGAVSFLQTVCVLGYCILPLVIGLVICRLLLLASSNSVFVFIIRLFIVISGLVYSSYASFIFVHPALPKNRVALSVYPIVLFYVFLSWLVISVA</sequence>
<evidence type="ECO:0000256" key="1">
    <source>
        <dbReference type="ARBA" id="ARBA00004141"/>
    </source>
</evidence>
<feature type="transmembrane region" description="Helical" evidence="6">
    <location>
        <begin position="179"/>
        <end position="198"/>
    </location>
</feature>
<dbReference type="EMBL" id="UZAL01031928">
    <property type="protein sequence ID" value="VDP59588.1"/>
    <property type="molecule type" value="Genomic_DNA"/>
</dbReference>
<evidence type="ECO:0000256" key="4">
    <source>
        <dbReference type="ARBA" id="ARBA00022989"/>
    </source>
</evidence>
<name>A0A183PC33_9TREM</name>
<dbReference type="AlphaFoldDB" id="A0A183PC33"/>
<keyword evidence="3 6" id="KW-0812">Transmembrane</keyword>
<dbReference type="GO" id="GO:0005802">
    <property type="term" value="C:trans-Golgi network"/>
    <property type="evidence" value="ECO:0007669"/>
    <property type="project" value="TreeGrafter"/>
</dbReference>
<dbReference type="GO" id="GO:0006888">
    <property type="term" value="P:endoplasmic reticulum to Golgi vesicle-mediated transport"/>
    <property type="evidence" value="ECO:0007669"/>
    <property type="project" value="InterPro"/>
</dbReference>
<feature type="transmembrane region" description="Helical" evidence="6">
    <location>
        <begin position="145"/>
        <end position="167"/>
    </location>
</feature>
<proteinExistence type="inferred from homology"/>
<dbReference type="Pfam" id="PF04893">
    <property type="entry name" value="Yip1"/>
    <property type="match status" value="1"/>
</dbReference>
<evidence type="ECO:0000256" key="2">
    <source>
        <dbReference type="ARBA" id="ARBA00010596"/>
    </source>
</evidence>
<dbReference type="STRING" id="31246.A0A183PC33"/>
<evidence type="ECO:0000256" key="6">
    <source>
        <dbReference type="RuleBase" id="RU361264"/>
    </source>
</evidence>
<protein>
    <recommendedName>
        <fullName evidence="6">Protein YIPF</fullName>
    </recommendedName>
</protein>
<dbReference type="PANTHER" id="PTHR21236:SF1">
    <property type="entry name" value="PROTEIN YIPF6"/>
    <property type="match status" value="1"/>
</dbReference>
<accession>A0A183PC33</accession>
<dbReference type="Proteomes" id="UP000269396">
    <property type="component" value="Unassembled WGS sequence"/>
</dbReference>
<dbReference type="InterPro" id="IPR045231">
    <property type="entry name" value="Yip1/4-like"/>
</dbReference>
<dbReference type="PANTHER" id="PTHR21236">
    <property type="entry name" value="GOLGI MEMBRANE PROTEIN YIP1"/>
    <property type="match status" value="1"/>
</dbReference>
<reference evidence="7 8" key="1">
    <citation type="submission" date="2018-11" db="EMBL/GenBank/DDBJ databases">
        <authorList>
            <consortium name="Pathogen Informatics"/>
        </authorList>
    </citation>
    <scope>NUCLEOTIDE SEQUENCE [LARGE SCALE GENOMIC DNA]</scope>
    <source>
        <strain>Denwood</strain>
        <strain evidence="8">Zambia</strain>
    </source>
</reference>